<evidence type="ECO:0000313" key="1">
    <source>
        <dbReference type="EMBL" id="GBE59339.1"/>
    </source>
</evidence>
<dbReference type="OrthoDB" id="361175at2759"/>
<name>A0A2H6K8R4_9APIC</name>
<gene>
    <name evidence="1" type="ORF">BOVATA_008320</name>
</gene>
<dbReference type="SUPFAM" id="SSF48256">
    <property type="entry name" value="Citrate synthase"/>
    <property type="match status" value="1"/>
</dbReference>
<dbReference type="Pfam" id="PF00285">
    <property type="entry name" value="Citrate_synt"/>
    <property type="match status" value="1"/>
</dbReference>
<dbReference type="GeneID" id="39873109"/>
<protein>
    <submittedName>
        <fullName evidence="1">Citrate synthase</fullName>
    </submittedName>
</protein>
<dbReference type="InterPro" id="IPR002020">
    <property type="entry name" value="Citrate_synthase"/>
</dbReference>
<accession>A0A2H6K8R4</accession>
<dbReference type="InterPro" id="IPR016142">
    <property type="entry name" value="Citrate_synth-like_lrg_a-sub"/>
</dbReference>
<reference evidence="1 2" key="1">
    <citation type="journal article" date="2017" name="BMC Genomics">
        <title>Whole-genome assembly of Babesia ovata and comparative genomics between closely related pathogens.</title>
        <authorList>
            <person name="Yamagishi J."/>
            <person name="Asada M."/>
            <person name="Hakimi H."/>
            <person name="Tanaka T.Q."/>
            <person name="Sugimoto C."/>
            <person name="Kawazu S."/>
        </authorList>
    </citation>
    <scope>NUCLEOTIDE SEQUENCE [LARGE SCALE GENOMIC DNA]</scope>
    <source>
        <strain evidence="1 2">Miyake</strain>
    </source>
</reference>
<organism evidence="1 2">
    <name type="scientific">Babesia ovata</name>
    <dbReference type="NCBI Taxonomy" id="189622"/>
    <lineage>
        <taxon>Eukaryota</taxon>
        <taxon>Sar</taxon>
        <taxon>Alveolata</taxon>
        <taxon>Apicomplexa</taxon>
        <taxon>Aconoidasida</taxon>
        <taxon>Piroplasmida</taxon>
        <taxon>Babesiidae</taxon>
        <taxon>Babesia</taxon>
    </lineage>
</organism>
<keyword evidence="2" id="KW-1185">Reference proteome</keyword>
<dbReference type="Gene3D" id="1.10.580.10">
    <property type="entry name" value="Citrate Synthase, domain 1"/>
    <property type="match status" value="1"/>
</dbReference>
<dbReference type="VEuPathDB" id="PiroplasmaDB:BOVATA_008320"/>
<proteinExistence type="predicted"/>
<dbReference type="RefSeq" id="XP_028865582.1">
    <property type="nucleotide sequence ID" value="XM_029009749.1"/>
</dbReference>
<evidence type="ECO:0000313" key="2">
    <source>
        <dbReference type="Proteomes" id="UP000236319"/>
    </source>
</evidence>
<dbReference type="EMBL" id="BDSA01000001">
    <property type="protein sequence ID" value="GBE59339.1"/>
    <property type="molecule type" value="Genomic_DNA"/>
</dbReference>
<sequence>MELQPEDTILDFLAQTICSVPINELDSDTKRLLNIIAILYMEHGLTSASYAARICISEEGSVYSALINAIATHKSCTPMFAWQHFDDLFNASDADKRSFIKTYSEERRLPKPFRDFVHPCKDPRTDILMDHCDAAMLEEVMEIQKGFDGRCHLRFDVFVFHLLRRLHKNQNQSTINAVRSMLMMPRIVGWLSHIAEQHKVKRRIEHIAAYVGPAPKHITRKTNA</sequence>
<dbReference type="InterPro" id="IPR036969">
    <property type="entry name" value="Citrate_synthase_sf"/>
</dbReference>
<dbReference type="Proteomes" id="UP000236319">
    <property type="component" value="Unassembled WGS sequence"/>
</dbReference>
<dbReference type="InterPro" id="IPR016143">
    <property type="entry name" value="Citrate_synth-like_sm_a-sub"/>
</dbReference>
<dbReference type="GO" id="GO:0046912">
    <property type="term" value="F:acyltransferase activity, acyl groups converted into alkyl on transfer"/>
    <property type="evidence" value="ECO:0007669"/>
    <property type="project" value="InterPro"/>
</dbReference>
<dbReference type="AlphaFoldDB" id="A0A2H6K8R4"/>
<dbReference type="Gene3D" id="1.10.230.10">
    <property type="entry name" value="Cytochrome P450-Terp, domain 2"/>
    <property type="match status" value="1"/>
</dbReference>
<comment type="caution">
    <text evidence="1">The sequence shown here is derived from an EMBL/GenBank/DDBJ whole genome shotgun (WGS) entry which is preliminary data.</text>
</comment>